<sequence>MSVYGYLGPVENEDDDGPGSESDQNGDHDRSPTRYSFEPLAYGQRNDDDGEQLFGSQASSRAASDITEAPFPRGSPPTTTDSHSAYYRTPVPPPPPRPPAIWIPIGDGWYAPIGGRPTDRRRPAPLSHLTDNFRFNTCSREMPTQAGPSNLRTTVRGPLPVYDTLDATISAPIELLWFDEMVHSYWFERRVPPGYDDEDQEENAAEDG</sequence>
<organism evidence="2 3">
    <name type="scientific">Calocera viscosa (strain TUFC12733)</name>
    <dbReference type="NCBI Taxonomy" id="1330018"/>
    <lineage>
        <taxon>Eukaryota</taxon>
        <taxon>Fungi</taxon>
        <taxon>Dikarya</taxon>
        <taxon>Basidiomycota</taxon>
        <taxon>Agaricomycotina</taxon>
        <taxon>Dacrymycetes</taxon>
        <taxon>Dacrymycetales</taxon>
        <taxon>Dacrymycetaceae</taxon>
        <taxon>Calocera</taxon>
    </lineage>
</organism>
<evidence type="ECO:0000313" key="3">
    <source>
        <dbReference type="Proteomes" id="UP000076738"/>
    </source>
</evidence>
<dbReference type="Proteomes" id="UP000076738">
    <property type="component" value="Unassembled WGS sequence"/>
</dbReference>
<proteinExistence type="predicted"/>
<feature type="region of interest" description="Disordered" evidence="1">
    <location>
        <begin position="1"/>
        <end position="99"/>
    </location>
</feature>
<feature type="compositionally biased region" description="Pro residues" evidence="1">
    <location>
        <begin position="90"/>
        <end position="99"/>
    </location>
</feature>
<dbReference type="EMBL" id="KV417267">
    <property type="protein sequence ID" value="KZP01365.1"/>
    <property type="molecule type" value="Genomic_DNA"/>
</dbReference>
<dbReference type="AlphaFoldDB" id="A0A167RWZ2"/>
<gene>
    <name evidence="2" type="ORF">CALVIDRAFT_559979</name>
</gene>
<accession>A0A167RWZ2</accession>
<evidence type="ECO:0000313" key="2">
    <source>
        <dbReference type="EMBL" id="KZP01365.1"/>
    </source>
</evidence>
<evidence type="ECO:0000256" key="1">
    <source>
        <dbReference type="SAM" id="MobiDB-lite"/>
    </source>
</evidence>
<protein>
    <submittedName>
        <fullName evidence="2">Uncharacterized protein</fullName>
    </submittedName>
</protein>
<keyword evidence="3" id="KW-1185">Reference proteome</keyword>
<name>A0A167RWZ2_CALVF</name>
<reference evidence="2 3" key="1">
    <citation type="journal article" date="2016" name="Mol. Biol. Evol.">
        <title>Comparative Genomics of Early-Diverging Mushroom-Forming Fungi Provides Insights into the Origins of Lignocellulose Decay Capabilities.</title>
        <authorList>
            <person name="Nagy L.G."/>
            <person name="Riley R."/>
            <person name="Tritt A."/>
            <person name="Adam C."/>
            <person name="Daum C."/>
            <person name="Floudas D."/>
            <person name="Sun H."/>
            <person name="Yadav J.S."/>
            <person name="Pangilinan J."/>
            <person name="Larsson K.H."/>
            <person name="Matsuura K."/>
            <person name="Barry K."/>
            <person name="Labutti K."/>
            <person name="Kuo R."/>
            <person name="Ohm R.A."/>
            <person name="Bhattacharya S.S."/>
            <person name="Shirouzu T."/>
            <person name="Yoshinaga Y."/>
            <person name="Martin F.M."/>
            <person name="Grigoriev I.V."/>
            <person name="Hibbett D.S."/>
        </authorList>
    </citation>
    <scope>NUCLEOTIDE SEQUENCE [LARGE SCALE GENOMIC DNA]</scope>
    <source>
        <strain evidence="2 3">TUFC12733</strain>
    </source>
</reference>